<dbReference type="PANTHER" id="PTHR30466">
    <property type="entry name" value="FLAVIN REDUCTASE"/>
    <property type="match status" value="1"/>
</dbReference>
<dbReference type="GO" id="GO:0042602">
    <property type="term" value="F:riboflavin reductase (NADPH) activity"/>
    <property type="evidence" value="ECO:0007669"/>
    <property type="project" value="TreeGrafter"/>
</dbReference>
<evidence type="ECO:0000256" key="3">
    <source>
        <dbReference type="SAM" id="MobiDB-lite"/>
    </source>
</evidence>
<dbReference type="SUPFAM" id="SSF50475">
    <property type="entry name" value="FMN-binding split barrel"/>
    <property type="match status" value="1"/>
</dbReference>
<name>A0A6G9ZFK3_9NOCA</name>
<protein>
    <submittedName>
        <fullName evidence="5">Flavin reductase</fullName>
    </submittedName>
</protein>
<dbReference type="InterPro" id="IPR012349">
    <property type="entry name" value="Split_barrel_FMN-bd"/>
</dbReference>
<reference evidence="5 6" key="1">
    <citation type="journal article" date="2019" name="ACS Chem. Biol.">
        <title>Identification and Mobilization of a Cryptic Antibiotic Biosynthesis Gene Locus from a Human-Pathogenic Nocardia Isolate.</title>
        <authorList>
            <person name="Herisse M."/>
            <person name="Ishida K."/>
            <person name="Porter J.L."/>
            <person name="Howden B."/>
            <person name="Hertweck C."/>
            <person name="Stinear T.P."/>
            <person name="Pidot S.J."/>
        </authorList>
    </citation>
    <scope>NUCLEOTIDE SEQUENCE [LARGE SCALE GENOMIC DNA]</scope>
    <source>
        <strain evidence="5 6">AUSMDU00012715</strain>
    </source>
</reference>
<gene>
    <name evidence="5" type="ORF">F6W96_23660</name>
</gene>
<evidence type="ECO:0000256" key="2">
    <source>
        <dbReference type="ARBA" id="ARBA00023002"/>
    </source>
</evidence>
<dbReference type="InterPro" id="IPR050268">
    <property type="entry name" value="NADH-dep_flavin_reductase"/>
</dbReference>
<evidence type="ECO:0000259" key="4">
    <source>
        <dbReference type="SMART" id="SM00903"/>
    </source>
</evidence>
<organism evidence="5 6">
    <name type="scientific">Nocardia terpenica</name>
    <dbReference type="NCBI Taxonomy" id="455432"/>
    <lineage>
        <taxon>Bacteria</taxon>
        <taxon>Bacillati</taxon>
        <taxon>Actinomycetota</taxon>
        <taxon>Actinomycetes</taxon>
        <taxon>Mycobacteriales</taxon>
        <taxon>Nocardiaceae</taxon>
        <taxon>Nocardia</taxon>
    </lineage>
</organism>
<comment type="similarity">
    <text evidence="1">Belongs to the non-flavoprotein flavin reductase family.</text>
</comment>
<dbReference type="GO" id="GO:0010181">
    <property type="term" value="F:FMN binding"/>
    <property type="evidence" value="ECO:0007669"/>
    <property type="project" value="InterPro"/>
</dbReference>
<dbReference type="Gene3D" id="2.30.110.10">
    <property type="entry name" value="Electron Transport, Fmn-binding Protein, Chain A"/>
    <property type="match status" value="1"/>
</dbReference>
<evidence type="ECO:0000313" key="5">
    <source>
        <dbReference type="EMBL" id="QIS24405.1"/>
    </source>
</evidence>
<keyword evidence="2" id="KW-0560">Oxidoreductase</keyword>
<dbReference type="Pfam" id="PF01613">
    <property type="entry name" value="Flavin_Reduct"/>
    <property type="match status" value="1"/>
</dbReference>
<dbReference type="SMART" id="SM00903">
    <property type="entry name" value="Flavin_Reduct"/>
    <property type="match status" value="1"/>
</dbReference>
<evidence type="ECO:0000256" key="1">
    <source>
        <dbReference type="ARBA" id="ARBA00008898"/>
    </source>
</evidence>
<sequence length="187" mass="19591">MLLAGASPRTTAHPEPGGDLRAVMRNFATGVAIATTYVDRPEGRIHDAVTINSLISLSLDPPLIAISMRHGSRFGAGLAESRVWAVSILGGAALRTAGVFAKPHAARAEALDALPTRPGPRTGALLLDAPGWLECVLERSVEVGDHTLFVGEVVAAGAHDVGDRLVFLQGRFHVVDHIPDHRPGGIA</sequence>
<evidence type="ECO:0000313" key="6">
    <source>
        <dbReference type="Proteomes" id="UP000500953"/>
    </source>
</evidence>
<feature type="region of interest" description="Disordered" evidence="3">
    <location>
        <begin position="1"/>
        <end position="20"/>
    </location>
</feature>
<dbReference type="Proteomes" id="UP000500953">
    <property type="component" value="Chromosome"/>
</dbReference>
<dbReference type="AlphaFoldDB" id="A0A6G9ZFK3"/>
<dbReference type="PANTHER" id="PTHR30466:SF1">
    <property type="entry name" value="FMN REDUCTASE (NADH) RUTF"/>
    <property type="match status" value="1"/>
</dbReference>
<dbReference type="InterPro" id="IPR002563">
    <property type="entry name" value="Flavin_Rdtase-like_dom"/>
</dbReference>
<dbReference type="EMBL" id="CP046173">
    <property type="protein sequence ID" value="QIS24405.1"/>
    <property type="molecule type" value="Genomic_DNA"/>
</dbReference>
<accession>A0A6G9ZFK3</accession>
<proteinExistence type="inferred from homology"/>
<feature type="domain" description="Flavin reductase like" evidence="4">
    <location>
        <begin position="24"/>
        <end position="174"/>
    </location>
</feature>